<name>A0A8J3CD74_9PSEU</name>
<evidence type="ECO:0000313" key="1">
    <source>
        <dbReference type="EMBL" id="GGM48973.1"/>
    </source>
</evidence>
<keyword evidence="2" id="KW-1185">Reference proteome</keyword>
<dbReference type="AlphaFoldDB" id="A0A8J3CD74"/>
<dbReference type="RefSeq" id="WP_189056217.1">
    <property type="nucleotide sequence ID" value="NZ_BMMK01000007.1"/>
</dbReference>
<evidence type="ECO:0000313" key="2">
    <source>
        <dbReference type="Proteomes" id="UP000637578"/>
    </source>
</evidence>
<comment type="caution">
    <text evidence="1">The sequence shown here is derived from an EMBL/GenBank/DDBJ whole genome shotgun (WGS) entry which is preliminary data.</text>
</comment>
<reference evidence="1" key="1">
    <citation type="journal article" date="2014" name="Int. J. Syst. Evol. Microbiol.">
        <title>Complete genome sequence of Corynebacterium casei LMG S-19264T (=DSM 44701T), isolated from a smear-ripened cheese.</title>
        <authorList>
            <consortium name="US DOE Joint Genome Institute (JGI-PGF)"/>
            <person name="Walter F."/>
            <person name="Albersmeier A."/>
            <person name="Kalinowski J."/>
            <person name="Ruckert C."/>
        </authorList>
    </citation>
    <scope>NUCLEOTIDE SEQUENCE</scope>
    <source>
        <strain evidence="1">CGMCC 4.5737</strain>
    </source>
</reference>
<sequence length="691" mass="75508">MAAPPDQLRLMVRPGVQLIRTPEGVVLTGGGGQRVTVRGESAYRAITWLSSQLDGRRTLAELLEDIDQDHHSQVIKLITVLGKHGLLSGLETAGPHSLTRAELSQFASEITLIAACRDSAERRFQQYRHSLLVVIGHAPAVATMVRLAVASGVLRVRAVVLPPVATHHDAFVTQGLEELPPEVASSVQVTHLAEYAGGALHDLIADASMVLHLSEPRGEDLMRALDQLCDQVKIPLIPALVTDRDAWIGPVGTPGRPETRWEAFWTRYRSTRHRKPPHPDEMTHPAATRNAVAAHLMFRGFRYLTGIEDHERPAVQQLHLDTLQLRGRVAVPHPHALPVTPDTAAGIVLHCRALRSRDTIDERQIYERLRPSIDEELGLLRAVHPAEGPQLPIDVAEVVVSDPLGGFRRRSLPLVVQAGGADFPQARTSAVRAACRIYSSLAVDPRRLRPGQSWSWHAGSRPKDWADGRLWALSLLVEQPLSISAGAVFPQLLSHDLGVIPAGVASGHNFAAAVEQGLLDQCALQTLRSDATVAVPLSFGEIDLDEVGRYYCRLLEITGEEVEIFQLAGSLPVPAVVVATPTVGAVPAAARSLQAALREGIERTLLRLQLSDHPRAGVELVEDEFSAYGAGWLRDRIAGRGEKHLTSVTSTGEMLEALRRRRMHPVVVPLDHDPFLARIHPFLVRVVLVDE</sequence>
<proteinExistence type="predicted"/>
<gene>
    <name evidence="1" type="ORF">GCM10012275_19830</name>
</gene>
<evidence type="ECO:0008006" key="3">
    <source>
        <dbReference type="Google" id="ProtNLM"/>
    </source>
</evidence>
<dbReference type="Proteomes" id="UP000637578">
    <property type="component" value="Unassembled WGS sequence"/>
</dbReference>
<dbReference type="Gene3D" id="3.40.50.720">
    <property type="entry name" value="NAD(P)-binding Rossmann-like Domain"/>
    <property type="match status" value="1"/>
</dbReference>
<reference evidence="1" key="2">
    <citation type="submission" date="2020-09" db="EMBL/GenBank/DDBJ databases">
        <authorList>
            <person name="Sun Q."/>
            <person name="Zhou Y."/>
        </authorList>
    </citation>
    <scope>NUCLEOTIDE SEQUENCE</scope>
    <source>
        <strain evidence="1">CGMCC 4.5737</strain>
    </source>
</reference>
<protein>
    <recommendedName>
        <fullName evidence="3">YcaO domain-containing protein</fullName>
    </recommendedName>
</protein>
<organism evidence="1 2">
    <name type="scientific">Longimycelium tulufanense</name>
    <dbReference type="NCBI Taxonomy" id="907463"/>
    <lineage>
        <taxon>Bacteria</taxon>
        <taxon>Bacillati</taxon>
        <taxon>Actinomycetota</taxon>
        <taxon>Actinomycetes</taxon>
        <taxon>Pseudonocardiales</taxon>
        <taxon>Pseudonocardiaceae</taxon>
        <taxon>Longimycelium</taxon>
    </lineage>
</organism>
<dbReference type="EMBL" id="BMMK01000007">
    <property type="protein sequence ID" value="GGM48973.1"/>
    <property type="molecule type" value="Genomic_DNA"/>
</dbReference>
<accession>A0A8J3CD74</accession>